<gene>
    <name evidence="2" type="ORF">M6B38_351520</name>
</gene>
<feature type="region of interest" description="Disordered" evidence="1">
    <location>
        <begin position="151"/>
        <end position="179"/>
    </location>
</feature>
<proteinExistence type="predicted"/>
<keyword evidence="3" id="KW-1185">Reference proteome</keyword>
<feature type="compositionally biased region" description="Basic residues" evidence="1">
    <location>
        <begin position="28"/>
        <end position="45"/>
    </location>
</feature>
<dbReference type="Proteomes" id="UP001140949">
    <property type="component" value="Unassembled WGS sequence"/>
</dbReference>
<feature type="region of interest" description="Disordered" evidence="1">
    <location>
        <begin position="1"/>
        <end position="73"/>
    </location>
</feature>
<name>A0AAX6GPU8_IRIPA</name>
<dbReference type="AlphaFoldDB" id="A0AAX6GPU8"/>
<reference evidence="2" key="1">
    <citation type="journal article" date="2023" name="GigaByte">
        <title>Genome assembly of the bearded iris, Iris pallida Lam.</title>
        <authorList>
            <person name="Bruccoleri R.E."/>
            <person name="Oakeley E.J."/>
            <person name="Faust A.M.E."/>
            <person name="Altorfer M."/>
            <person name="Dessus-Babus S."/>
            <person name="Burckhardt D."/>
            <person name="Oertli M."/>
            <person name="Naumann U."/>
            <person name="Petersen F."/>
            <person name="Wong J."/>
        </authorList>
    </citation>
    <scope>NUCLEOTIDE SEQUENCE</scope>
    <source>
        <strain evidence="2">GSM-AAB239-AS_SAM_17_03QT</strain>
    </source>
</reference>
<protein>
    <submittedName>
        <fullName evidence="2">Uncharacterized protein</fullName>
    </submittedName>
</protein>
<organism evidence="2 3">
    <name type="scientific">Iris pallida</name>
    <name type="common">Sweet iris</name>
    <dbReference type="NCBI Taxonomy" id="29817"/>
    <lineage>
        <taxon>Eukaryota</taxon>
        <taxon>Viridiplantae</taxon>
        <taxon>Streptophyta</taxon>
        <taxon>Embryophyta</taxon>
        <taxon>Tracheophyta</taxon>
        <taxon>Spermatophyta</taxon>
        <taxon>Magnoliopsida</taxon>
        <taxon>Liliopsida</taxon>
        <taxon>Asparagales</taxon>
        <taxon>Iridaceae</taxon>
        <taxon>Iridoideae</taxon>
        <taxon>Irideae</taxon>
        <taxon>Iris</taxon>
    </lineage>
</organism>
<sequence length="195" mass="21677">MSAACPASGPTSSVINSSSHVHNTSTIHRFRVRHFTIPKQKIKNKNKSEKPDLPISASHHHKRLPSGRSLDRRTLLQRRLSRGRPTPPRWPDPTALRTPQVHVHHISGRRAFLYLLLLGSSPVRPSACRRRPETYLRPRVCHAVAPLSGATVGDLASGRDEPSRLSTPAPRPTLLPPCSARPPGWRARPLFLFLG</sequence>
<feature type="compositionally biased region" description="Low complexity" evidence="1">
    <location>
        <begin position="11"/>
        <end position="27"/>
    </location>
</feature>
<reference evidence="2" key="2">
    <citation type="submission" date="2023-04" db="EMBL/GenBank/DDBJ databases">
        <authorList>
            <person name="Bruccoleri R.E."/>
            <person name="Oakeley E.J."/>
            <person name="Faust A.-M."/>
            <person name="Dessus-Babus S."/>
            <person name="Altorfer M."/>
            <person name="Burckhardt D."/>
            <person name="Oertli M."/>
            <person name="Naumann U."/>
            <person name="Petersen F."/>
            <person name="Wong J."/>
        </authorList>
    </citation>
    <scope>NUCLEOTIDE SEQUENCE</scope>
    <source>
        <strain evidence="2">GSM-AAB239-AS_SAM_17_03QT</strain>
        <tissue evidence="2">Leaf</tissue>
    </source>
</reference>
<accession>A0AAX6GPU8</accession>
<dbReference type="EMBL" id="JANAVB010017198">
    <property type="protein sequence ID" value="KAJ6830760.1"/>
    <property type="molecule type" value="Genomic_DNA"/>
</dbReference>
<evidence type="ECO:0000313" key="2">
    <source>
        <dbReference type="EMBL" id="KAJ6830760.1"/>
    </source>
</evidence>
<evidence type="ECO:0000256" key="1">
    <source>
        <dbReference type="SAM" id="MobiDB-lite"/>
    </source>
</evidence>
<comment type="caution">
    <text evidence="2">The sequence shown here is derived from an EMBL/GenBank/DDBJ whole genome shotgun (WGS) entry which is preliminary data.</text>
</comment>
<evidence type="ECO:0000313" key="3">
    <source>
        <dbReference type="Proteomes" id="UP001140949"/>
    </source>
</evidence>